<evidence type="ECO:0000256" key="3">
    <source>
        <dbReference type="ARBA" id="ARBA00022898"/>
    </source>
</evidence>
<protein>
    <recommendedName>
        <fullName evidence="5">L-serine deaminase</fullName>
    </recommendedName>
    <alternativeName>
        <fullName evidence="6">L-threonine dehydratase</fullName>
    </alternativeName>
</protein>
<organism evidence="8">
    <name type="scientific">Schistocephalus solidus</name>
    <name type="common">Tapeworm</name>
    <dbReference type="NCBI Taxonomy" id="70667"/>
    <lineage>
        <taxon>Eukaryota</taxon>
        <taxon>Metazoa</taxon>
        <taxon>Spiralia</taxon>
        <taxon>Lophotrochozoa</taxon>
        <taxon>Platyhelminthes</taxon>
        <taxon>Cestoda</taxon>
        <taxon>Eucestoda</taxon>
        <taxon>Diphyllobothriidea</taxon>
        <taxon>Diphyllobothriidae</taxon>
        <taxon>Schistocephalus</taxon>
    </lineage>
</organism>
<proteinExistence type="inferred from homology"/>
<keyword evidence="3" id="KW-0663">Pyridoxal phosphate</keyword>
<comment type="similarity">
    <text evidence="2">Belongs to the serine/threonine dehydratase family.</text>
</comment>
<dbReference type="EMBL" id="GEEE01015620">
    <property type="protein sequence ID" value="JAP47605.1"/>
    <property type="molecule type" value="Transcribed_RNA"/>
</dbReference>
<reference evidence="8" key="1">
    <citation type="submission" date="2016-01" db="EMBL/GenBank/DDBJ databases">
        <title>Reference transcriptome for the parasite Schistocephalus solidus: insights into the molecular evolution of parasitism.</title>
        <authorList>
            <person name="Hebert F.O."/>
            <person name="Grambauer S."/>
            <person name="Barber I."/>
            <person name="Landry C.R."/>
            <person name="Aubin-Horth N."/>
        </authorList>
    </citation>
    <scope>NUCLEOTIDE SEQUENCE</scope>
</reference>
<dbReference type="GO" id="GO:0004794">
    <property type="term" value="F:threonine deaminase activity"/>
    <property type="evidence" value="ECO:0007669"/>
    <property type="project" value="TreeGrafter"/>
</dbReference>
<dbReference type="InterPro" id="IPR036052">
    <property type="entry name" value="TrpB-like_PALP_sf"/>
</dbReference>
<dbReference type="Pfam" id="PF00291">
    <property type="entry name" value="PALP"/>
    <property type="match status" value="1"/>
</dbReference>
<dbReference type="SUPFAM" id="SSF53686">
    <property type="entry name" value="Tryptophan synthase beta subunit-like PLP-dependent enzymes"/>
    <property type="match status" value="1"/>
</dbReference>
<evidence type="ECO:0000256" key="4">
    <source>
        <dbReference type="ARBA" id="ARBA00023239"/>
    </source>
</evidence>
<gene>
    <name evidence="8" type="primary">TSAL</name>
    <name evidence="8" type="ORF">TR97777</name>
</gene>
<feature type="domain" description="Tryptophan synthase beta chain-like PALP" evidence="7">
    <location>
        <begin position="44"/>
        <end position="331"/>
    </location>
</feature>
<evidence type="ECO:0000256" key="1">
    <source>
        <dbReference type="ARBA" id="ARBA00001933"/>
    </source>
</evidence>
<evidence type="ECO:0000259" key="7">
    <source>
        <dbReference type="Pfam" id="PF00291"/>
    </source>
</evidence>
<comment type="cofactor">
    <cofactor evidence="1">
        <name>pyridoxal 5'-phosphate</name>
        <dbReference type="ChEBI" id="CHEBI:597326"/>
    </cofactor>
</comment>
<dbReference type="GO" id="GO:0009097">
    <property type="term" value="P:isoleucine biosynthetic process"/>
    <property type="evidence" value="ECO:0007669"/>
    <property type="project" value="TreeGrafter"/>
</dbReference>
<dbReference type="InterPro" id="IPR001926">
    <property type="entry name" value="TrpB-like_PALP"/>
</dbReference>
<dbReference type="GO" id="GO:0006567">
    <property type="term" value="P:L-threonine catabolic process"/>
    <property type="evidence" value="ECO:0007669"/>
    <property type="project" value="TreeGrafter"/>
</dbReference>
<sequence length="433" mass="47269">MIEEIDLEIPDENDPEVFDPECDPNNPRAIDFHQVLEAVERIKGIIQPTTCVRSRLSDRYGLELYFKKEFEHLTGSFKERGACNTLSAFTSEQKRIGAISASTGNHSSAMALHAKKLGIPVTVVMPTITPIPKINNCLAFGAKIILKGKTISEARRVALKLAHQHGYTYVNGYDHPNILAGQGTIGLEILQQVPDVDAIIVPVGGAGLIAGVTCAVKKLKPSIKIYGVESEQCPSFSRAWAAGKPVYTPCENTLADGLLVPTVGVNSLETLKPLLDKIVTIDESFIMRAILQLLEVEKSVVEGAGAIGFGAIIANTFPELKGKKVVCILCGGNIDSVILGKVIDRALAVECRLVRFKVSITDRVGGLADLCNMLRDLGVCIREVYHDRCFLKSEVFKTQVKCIVETRDEAHAQQLHDALVTRYSKVKWKIPSV</sequence>
<evidence type="ECO:0000256" key="6">
    <source>
        <dbReference type="ARBA" id="ARBA00042605"/>
    </source>
</evidence>
<name>A0A0X3P6S0_SCHSO</name>
<dbReference type="InterPro" id="IPR050147">
    <property type="entry name" value="Ser/Thr_Dehydratase"/>
</dbReference>
<dbReference type="CDD" id="cd01562">
    <property type="entry name" value="Thr-dehyd"/>
    <property type="match status" value="1"/>
</dbReference>
<dbReference type="PANTHER" id="PTHR48078">
    <property type="entry name" value="THREONINE DEHYDRATASE, MITOCHONDRIAL-RELATED"/>
    <property type="match status" value="1"/>
</dbReference>
<dbReference type="InterPro" id="IPR044561">
    <property type="entry name" value="ACT_ThrD-II-like"/>
</dbReference>
<dbReference type="GO" id="GO:0003941">
    <property type="term" value="F:L-serine ammonia-lyase activity"/>
    <property type="evidence" value="ECO:0007669"/>
    <property type="project" value="TreeGrafter"/>
</dbReference>
<evidence type="ECO:0000313" key="8">
    <source>
        <dbReference type="EMBL" id="JAP47605.1"/>
    </source>
</evidence>
<dbReference type="AlphaFoldDB" id="A0A0X3P6S0"/>
<dbReference type="CDD" id="cd04886">
    <property type="entry name" value="ACT_ThrD-II-like"/>
    <property type="match status" value="1"/>
</dbReference>
<dbReference type="Gene3D" id="3.40.50.1100">
    <property type="match status" value="2"/>
</dbReference>
<evidence type="ECO:0000256" key="2">
    <source>
        <dbReference type="ARBA" id="ARBA00010869"/>
    </source>
</evidence>
<dbReference type="FunFam" id="3.40.50.1100:FF:000007">
    <property type="entry name" value="L-threonine dehydratase catabolic TdcB"/>
    <property type="match status" value="1"/>
</dbReference>
<dbReference type="GO" id="GO:0006565">
    <property type="term" value="P:L-serine catabolic process"/>
    <property type="evidence" value="ECO:0007669"/>
    <property type="project" value="TreeGrafter"/>
</dbReference>
<keyword evidence="4 8" id="KW-0456">Lyase</keyword>
<dbReference type="PANTHER" id="PTHR48078:SF19">
    <property type="entry name" value="ACT DOMAIN-CONTAINING PROTEIN"/>
    <property type="match status" value="1"/>
</dbReference>
<evidence type="ECO:0000256" key="5">
    <source>
        <dbReference type="ARBA" id="ARBA00041766"/>
    </source>
</evidence>
<accession>A0A0X3P6S0</accession>